<accession>A0ACC1CRM1</accession>
<evidence type="ECO:0000313" key="2">
    <source>
        <dbReference type="Proteomes" id="UP000824533"/>
    </source>
</evidence>
<sequence length="1515" mass="174350">MQNNIFGHLSFNYKGILIDEIALEGLEGISLPMLWKRVEKRISAPITEKMKIRLWNYIIKYEGILLYVLPEPAPVIEIIDRFDHIHEISGYLDDAEDYFDGPYEYCPVKKEYGSCKHYQNRVSVDKEDIKRVPYSEVESKYGSTLVMVASLEDRWLALASHIPITYLSRLTQPQYCILELIGRGRHNGQTTTGKTNLMKISKDPKLLFYNRKCLQDNDLIRVHIITQNVCGKGTKSLLLRLKRFHEQTLKSIPKRGIIRNIIDHLLTKPGFCDRTEEMFKKGLLTSKQSKKLQKKVNIFNFEDKEVPIEGSSKSQKKTVKKKMISLTNQIDESSHSESEEDGPPVKCQYKVGVGLLRQAYELFLEAGLKGLTFMEIAQLLGVRFYTCRAICRVLKQSNLLREFLEDKGRQRKARYIAVAATRKMDIKYAEEKEKLLNFFDKTKINRKRKHTSTSDTQDTEIPAKKTKEETKEIDTANTSCQDKDSGGAEDLDITELKIIDGLQNSKSLLKSKDNLTLRQLRYANGILKLLNDKLCISGYTTLSNLVGKEINEPPMASKSIKAFIQKLVSDGYIKIFNVKWPGEEQRYSKLICAADVKRTDPVIVAKCKEIRLKAIPKRADSKIKPTPPLQKFYMFTNWPRYAKIQKLHECLMNFAYFTPVEPITHSFPKGFVLVADFIPSLTVQFVVSNISKPSITDVICSKVTADLLPLKMGEVPKDTYEVLLKSNSFITTIKENLKNLAMLGLIQLVYYPSIPRSDYYNSSLFSFLVYINRHAKILDTRGEWPRKEVDTRNLEISYHFESVADVHKFWEQVFNISIYTNITVSNRTNKKKLMPPVRVQDEVHTFDNGERYGDEMGPCGYDSFYYMEIPWFWRTSYPKIKAVSKKILQPKKKLKINVKKVKKNVKKKPSRKQIKEPPQMVPRLRKCSTFAWSKTEDLIIILCKIAASIMSPSPQVGSFRIKNIVAKDLICLVDPRKTLKLCSLRAKTLENDSIIIHNMECVTNYIRRNKNLMQKYEGLLRKIRLRHSTNWMRYVNVARVAMIEMVWNLSQAIQSGPYINRIGCIAKSYEEFHENYTLTPSSANQQQNAFKFIDNATLKEAIIMSVMLSFKSSISNILSKKIYSIFEGHSEVILRINIEQMRKSGILAAKEKSSNAALGKQHFKNIVQSGYKISSLYQRKWNCRLNNNFVDTLSTIVSIGFPQTNIKGTPEINCFMCEMQTLGVLDVVCATVPVITGDCGTNILQEENMNVIDIETKFRLKSGTLGWKNKTNVDKFSDLFEDIIPICKQNIENLTNSYIVTSENYNKKDNIISHLFCKGDSGASFDELKNECGFTTEELKEKLRKLEFSNVIKRVGYYENILVLSESTNLWTINVGEEFIRPAPWLTFDKEIRMEVLFKWAGVVMNKIYENPGCSVVYLSDSCEMLNSRHVQDICMFLEKCQCVTLKNLVLQEVDLFSEDDTEPVFEDYNEYSGFDVMLAFPTVDSLTKYAYIRKKMLATQQPQVIPDLDPFSLP</sequence>
<gene>
    <name evidence="1" type="ORF">K1T71_010200</name>
</gene>
<dbReference type="Proteomes" id="UP000824533">
    <property type="component" value="Linkage Group LG18"/>
</dbReference>
<proteinExistence type="predicted"/>
<organism evidence="1 2">
    <name type="scientific">Dendrolimus kikuchii</name>
    <dbReference type="NCBI Taxonomy" id="765133"/>
    <lineage>
        <taxon>Eukaryota</taxon>
        <taxon>Metazoa</taxon>
        <taxon>Ecdysozoa</taxon>
        <taxon>Arthropoda</taxon>
        <taxon>Hexapoda</taxon>
        <taxon>Insecta</taxon>
        <taxon>Pterygota</taxon>
        <taxon>Neoptera</taxon>
        <taxon>Endopterygota</taxon>
        <taxon>Lepidoptera</taxon>
        <taxon>Glossata</taxon>
        <taxon>Ditrysia</taxon>
        <taxon>Bombycoidea</taxon>
        <taxon>Lasiocampidae</taxon>
        <taxon>Dendrolimus</taxon>
    </lineage>
</organism>
<dbReference type="EMBL" id="CM034404">
    <property type="protein sequence ID" value="KAJ0174054.1"/>
    <property type="molecule type" value="Genomic_DNA"/>
</dbReference>
<comment type="caution">
    <text evidence="1">The sequence shown here is derived from an EMBL/GenBank/DDBJ whole genome shotgun (WGS) entry which is preliminary data.</text>
</comment>
<reference evidence="1 2" key="1">
    <citation type="journal article" date="2021" name="Front. Genet.">
        <title>Chromosome-Level Genome Assembly Reveals Significant Gene Expansion in the Toll and IMD Signaling Pathways of Dendrolimus kikuchii.</title>
        <authorList>
            <person name="Zhou J."/>
            <person name="Wu P."/>
            <person name="Xiong Z."/>
            <person name="Liu N."/>
            <person name="Zhao N."/>
            <person name="Ji M."/>
            <person name="Qiu Y."/>
            <person name="Yang B."/>
        </authorList>
    </citation>
    <scope>NUCLEOTIDE SEQUENCE [LARGE SCALE GENOMIC DNA]</scope>
    <source>
        <strain evidence="1">Ann1</strain>
    </source>
</reference>
<keyword evidence="2" id="KW-1185">Reference proteome</keyword>
<evidence type="ECO:0000313" key="1">
    <source>
        <dbReference type="EMBL" id="KAJ0174054.1"/>
    </source>
</evidence>
<protein>
    <submittedName>
        <fullName evidence="1">Uncharacterized protein</fullName>
    </submittedName>
</protein>
<name>A0ACC1CRM1_9NEOP</name>